<gene>
    <name evidence="2" type="ORF">JF544_00395</name>
</gene>
<dbReference type="InterPro" id="IPR019673">
    <property type="entry name" value="Spore_germination_GerPC"/>
</dbReference>
<dbReference type="Pfam" id="PF10737">
    <property type="entry name" value="GerPC"/>
    <property type="match status" value="1"/>
</dbReference>
<proteinExistence type="predicted"/>
<dbReference type="EMBL" id="JAEKJY010000001">
    <property type="protein sequence ID" value="MBN8233679.1"/>
    <property type="molecule type" value="Genomic_DNA"/>
</dbReference>
<name>A0ABS3DQU0_9BACI</name>
<protein>
    <submittedName>
        <fullName evidence="2">Spore gernimation protein GerPC</fullName>
    </submittedName>
</protein>
<accession>A0ABS3DQU0</accession>
<feature type="coiled-coil region" evidence="1">
    <location>
        <begin position="11"/>
        <end position="38"/>
    </location>
</feature>
<evidence type="ECO:0000313" key="2">
    <source>
        <dbReference type="EMBL" id="MBN8233679.1"/>
    </source>
</evidence>
<keyword evidence="1" id="KW-0175">Coiled coil</keyword>
<reference evidence="2 3" key="1">
    <citation type="submission" date="2020-12" db="EMBL/GenBank/DDBJ databases">
        <title>Oil enriched cultivation method for isolating marine PHA-producing bacteria.</title>
        <authorList>
            <person name="Zheng W."/>
            <person name="Yu S."/>
            <person name="Huang Y."/>
        </authorList>
    </citation>
    <scope>NUCLEOTIDE SEQUENCE [LARGE SCALE GENOMIC DNA]</scope>
    <source>
        <strain evidence="2 3">SY-2-6</strain>
    </source>
</reference>
<evidence type="ECO:0000313" key="3">
    <source>
        <dbReference type="Proteomes" id="UP000663970"/>
    </source>
</evidence>
<dbReference type="RefSeq" id="WP_027956501.1">
    <property type="nucleotide sequence ID" value="NZ_JAEKJY010000001.1"/>
</dbReference>
<organism evidence="2 3">
    <name type="scientific">Halobacillus kuroshimensis</name>
    <dbReference type="NCBI Taxonomy" id="302481"/>
    <lineage>
        <taxon>Bacteria</taxon>
        <taxon>Bacillati</taxon>
        <taxon>Bacillota</taxon>
        <taxon>Bacilli</taxon>
        <taxon>Bacillales</taxon>
        <taxon>Bacillaceae</taxon>
        <taxon>Halobacillus</taxon>
    </lineage>
</organism>
<evidence type="ECO:0000256" key="1">
    <source>
        <dbReference type="SAM" id="Coils"/>
    </source>
</evidence>
<dbReference type="Proteomes" id="UP000663970">
    <property type="component" value="Unassembled WGS sequence"/>
</dbReference>
<sequence length="186" mass="21852">MNPYYSWQAWVDQMMKQMEQQQQMIDQLQKRIDQLQSTEPPAKTVIEKIEYHFDQLKIETLEGTLQIGLTPGGGDLSDIGDLYNGQGQHPQLPQTDEQALHFLHEYMVSDIPGWMNQYCRDHEREISNDHKERMIADIRKQLPQRLEYYRTENPESPPEKIFHQVKAEIQHSIAQYLDNLEGDGQG</sequence>
<comment type="caution">
    <text evidence="2">The sequence shown here is derived from an EMBL/GenBank/DDBJ whole genome shotgun (WGS) entry which is preliminary data.</text>
</comment>
<keyword evidence="3" id="KW-1185">Reference proteome</keyword>